<sequence length="61" mass="6747">MNSVICLLKPGVNDVVPPLLEKYTAVAWHTQLASPSDQRLCRGILSMTDVGWNRLVNNTPI</sequence>
<gene>
    <name evidence="1" type="ORF">CY34DRAFT_810606</name>
</gene>
<accession>A0A0D0A6E5</accession>
<dbReference type="AlphaFoldDB" id="A0A0D0A6E5"/>
<protein>
    <submittedName>
        <fullName evidence="1">Uncharacterized protein</fullName>
    </submittedName>
</protein>
<dbReference type="InParanoid" id="A0A0D0A6E5"/>
<dbReference type="Proteomes" id="UP000054485">
    <property type="component" value="Unassembled WGS sequence"/>
</dbReference>
<name>A0A0D0A6E5_9AGAM</name>
<reference evidence="2" key="2">
    <citation type="submission" date="2015-01" db="EMBL/GenBank/DDBJ databases">
        <title>Evolutionary Origins and Diversification of the Mycorrhizal Mutualists.</title>
        <authorList>
            <consortium name="DOE Joint Genome Institute"/>
            <consortium name="Mycorrhizal Genomics Consortium"/>
            <person name="Kohler A."/>
            <person name="Kuo A."/>
            <person name="Nagy L.G."/>
            <person name="Floudas D."/>
            <person name="Copeland A."/>
            <person name="Barry K.W."/>
            <person name="Cichocki N."/>
            <person name="Veneault-Fourrey C."/>
            <person name="LaButti K."/>
            <person name="Lindquist E.A."/>
            <person name="Lipzen A."/>
            <person name="Lundell T."/>
            <person name="Morin E."/>
            <person name="Murat C."/>
            <person name="Riley R."/>
            <person name="Ohm R."/>
            <person name="Sun H."/>
            <person name="Tunlid A."/>
            <person name="Henrissat B."/>
            <person name="Grigoriev I.V."/>
            <person name="Hibbett D.S."/>
            <person name="Martin F."/>
        </authorList>
    </citation>
    <scope>NUCLEOTIDE SEQUENCE [LARGE SCALE GENOMIC DNA]</scope>
    <source>
        <strain evidence="2">UH-Slu-Lm8-n1</strain>
    </source>
</reference>
<keyword evidence="2" id="KW-1185">Reference proteome</keyword>
<organism evidence="1 2">
    <name type="scientific">Suillus luteus UH-Slu-Lm8-n1</name>
    <dbReference type="NCBI Taxonomy" id="930992"/>
    <lineage>
        <taxon>Eukaryota</taxon>
        <taxon>Fungi</taxon>
        <taxon>Dikarya</taxon>
        <taxon>Basidiomycota</taxon>
        <taxon>Agaricomycotina</taxon>
        <taxon>Agaricomycetes</taxon>
        <taxon>Agaricomycetidae</taxon>
        <taxon>Boletales</taxon>
        <taxon>Suillineae</taxon>
        <taxon>Suillaceae</taxon>
        <taxon>Suillus</taxon>
    </lineage>
</organism>
<dbReference type="HOGENOM" id="CLU_2924262_0_0_1"/>
<evidence type="ECO:0000313" key="1">
    <source>
        <dbReference type="EMBL" id="KIK37171.1"/>
    </source>
</evidence>
<evidence type="ECO:0000313" key="2">
    <source>
        <dbReference type="Proteomes" id="UP000054485"/>
    </source>
</evidence>
<dbReference type="EMBL" id="KN835471">
    <property type="protein sequence ID" value="KIK37171.1"/>
    <property type="molecule type" value="Genomic_DNA"/>
</dbReference>
<proteinExistence type="predicted"/>
<reference evidence="1 2" key="1">
    <citation type="submission" date="2014-04" db="EMBL/GenBank/DDBJ databases">
        <authorList>
            <consortium name="DOE Joint Genome Institute"/>
            <person name="Kuo A."/>
            <person name="Ruytinx J."/>
            <person name="Rineau F."/>
            <person name="Colpaert J."/>
            <person name="Kohler A."/>
            <person name="Nagy L.G."/>
            <person name="Floudas D."/>
            <person name="Copeland A."/>
            <person name="Barry K.W."/>
            <person name="Cichocki N."/>
            <person name="Veneault-Fourrey C."/>
            <person name="LaButti K."/>
            <person name="Lindquist E.A."/>
            <person name="Lipzen A."/>
            <person name="Lundell T."/>
            <person name="Morin E."/>
            <person name="Murat C."/>
            <person name="Sun H."/>
            <person name="Tunlid A."/>
            <person name="Henrissat B."/>
            <person name="Grigoriev I.V."/>
            <person name="Hibbett D.S."/>
            <person name="Martin F."/>
            <person name="Nordberg H.P."/>
            <person name="Cantor M.N."/>
            <person name="Hua S.X."/>
        </authorList>
    </citation>
    <scope>NUCLEOTIDE SEQUENCE [LARGE SCALE GENOMIC DNA]</scope>
    <source>
        <strain evidence="1 2">UH-Slu-Lm8-n1</strain>
    </source>
</reference>